<dbReference type="Proteomes" id="UP000192610">
    <property type="component" value="Unassembled WGS sequence"/>
</dbReference>
<sequence length="553" mass="61656">MDALNFKPALRKSLVPLTGAAKKKPAFKFTIAKAETLFSQNVKLKGGGVVKVTAKRNSQETGNIKKIGKLPEQKDQQWNCEIIQWQGNVHTKDPVILNSNFDKLYPGVIYPYESIANGDYKPLPFGRKPLSINVDGVHFNKAAIVVQNPTKGTVRQAIVDIVKTKTGEGSARSYGQKFEVYSEEDLFVRTGGSGYFLTAGGSHQIDYKNNSKSHKYFLEVYQAYYTISVNDNVHEPTDFFVTKEEQPTAKDAVAAKDINPNWVYVDSMTYGRMLQVMFQSDESFDEVGIDIEGHADFLFAGGKANFNMKQQSVLQNTSVELVAVGGNPVYSAQAVNASSLQELKERIDKYFTGHDDEQPISYTLRTLDQENVGANMITDFTSRQCAPRASKYAVTWDNVQCINADDESGGEEVKAMVRIRAFSGNGKDILDEDKFNNPIIINNSIKQTGLPIPMPWTFTKGTEDHPINLNSGEQYALGKKIVFTVDKNDDKAKIGIRADILEYDGAFSGNDDFADALWEKKITEITGKEIVRLMCTDDDSRIQFNFTVTPVYD</sequence>
<accession>A0A1V9F5B2</accession>
<name>A0A1V9F5B2_9BACT</name>
<comment type="caution">
    <text evidence="1">The sequence shown here is derived from an EMBL/GenBank/DDBJ whole genome shotgun (WGS) entry which is preliminary data.</text>
</comment>
<evidence type="ECO:0008006" key="3">
    <source>
        <dbReference type="Google" id="ProtNLM"/>
    </source>
</evidence>
<dbReference type="InterPro" id="IPR036359">
    <property type="entry name" value="Thiol_cytolysin_sf"/>
</dbReference>
<dbReference type="InterPro" id="IPR001869">
    <property type="entry name" value="Thiol_cytolysin"/>
</dbReference>
<dbReference type="Pfam" id="PF01289">
    <property type="entry name" value="Thiol_cytolysin"/>
    <property type="match status" value="1"/>
</dbReference>
<protein>
    <recommendedName>
        <fullName evidence="3">Thiol-activated cytolysin</fullName>
    </recommendedName>
</protein>
<reference evidence="2" key="1">
    <citation type="submission" date="2016-04" db="EMBL/GenBank/DDBJ databases">
        <authorList>
            <person name="Chen L."/>
            <person name="Zhuang W."/>
            <person name="Wang G."/>
        </authorList>
    </citation>
    <scope>NUCLEOTIDE SEQUENCE [LARGE SCALE GENOMIC DNA]</scope>
    <source>
        <strain evidence="2">17621</strain>
    </source>
</reference>
<dbReference type="GO" id="GO:0015485">
    <property type="term" value="F:cholesterol binding"/>
    <property type="evidence" value="ECO:0007669"/>
    <property type="project" value="InterPro"/>
</dbReference>
<dbReference type="EMBL" id="LVXG01000006">
    <property type="protein sequence ID" value="OQP53452.1"/>
    <property type="molecule type" value="Genomic_DNA"/>
</dbReference>
<organism evidence="1 2">
    <name type="scientific">Niastella yeongjuensis</name>
    <dbReference type="NCBI Taxonomy" id="354355"/>
    <lineage>
        <taxon>Bacteria</taxon>
        <taxon>Pseudomonadati</taxon>
        <taxon>Bacteroidota</taxon>
        <taxon>Chitinophagia</taxon>
        <taxon>Chitinophagales</taxon>
        <taxon>Chitinophagaceae</taxon>
        <taxon>Niastella</taxon>
    </lineage>
</organism>
<gene>
    <name evidence="1" type="ORF">A4H97_23700</name>
</gene>
<dbReference type="Gene3D" id="3.30.1040.20">
    <property type="match status" value="1"/>
</dbReference>
<dbReference type="AlphaFoldDB" id="A0A1V9F5B2"/>
<dbReference type="Gene3D" id="3.90.840.10">
    <property type="entry name" value="Thiol-activated cytolysin superfamily/Thiol-activated cytolysin, alpha-beta domain"/>
    <property type="match status" value="1"/>
</dbReference>
<dbReference type="SUPFAM" id="SSF56978">
    <property type="entry name" value="Perfringolysin"/>
    <property type="match status" value="1"/>
</dbReference>
<evidence type="ECO:0000313" key="2">
    <source>
        <dbReference type="Proteomes" id="UP000192610"/>
    </source>
</evidence>
<dbReference type="InterPro" id="IPR036363">
    <property type="entry name" value="Thiol_cytolysin_ab_sf"/>
</dbReference>
<evidence type="ECO:0000313" key="1">
    <source>
        <dbReference type="EMBL" id="OQP53452.1"/>
    </source>
</evidence>
<dbReference type="Gene3D" id="3.40.30.40">
    <property type="entry name" value="Perfringolysin"/>
    <property type="match status" value="1"/>
</dbReference>
<dbReference type="STRING" id="354355.SAMN05660816_04460"/>
<keyword evidence="2" id="KW-1185">Reference proteome</keyword>
<proteinExistence type="predicted"/>